<dbReference type="InterPro" id="IPR016163">
    <property type="entry name" value="Ald_DH_C"/>
</dbReference>
<sequence>MSTGLQLIGNNYSGEGANTFRAFNPRLQEWIATEFREATSKEIDQALELASKAFPVAKKITPANRAKFLHAITEEIMALGDELLNTAANETGLPLARLQGERDRTTGQLKLFADLIAEGSWVNARINTGTPDTRQMQIPLGVIGIFGASNFPLAFSVAGGDTAAALAAGCTVVFKAHPAHPHTSHLVGTAIIAAAKRTGMPEGIFSLIHGASNETGQYLAAHPAVAALAFTGSFRGGKALYETATRRPTPIPVYAEMGSVNPVFFLPGILAEKGNELAAQFLQSVTLGVGQFCTNPGLFLTVGKAAELVDQLKDKIAGQQAGYMLTSGILKAYQEGISQLKKEGAELIGAAPEAAHQANAHLLQVSVGQALAKPEICGEVFGPSSVHITASGKEELYRFASSLEGQLTATIHGTTADLEEYAPLIDILREKAGRLIINGFPTGVAVNHSMVHGGPWPACTPAAGTSVGTMAIYRFCRPVCFQDFPEFLLPDELKNGNPMGIWRFLNGDFTKATC</sequence>
<dbReference type="STRING" id="408074.SAMN05660909_05073"/>
<evidence type="ECO:0000313" key="3">
    <source>
        <dbReference type="EMBL" id="SEB06120.1"/>
    </source>
</evidence>
<feature type="domain" description="Aldehyde dehydrogenase" evidence="2">
    <location>
        <begin position="16"/>
        <end position="454"/>
    </location>
</feature>
<gene>
    <name evidence="3" type="ORF">SAMN05660909_05073</name>
</gene>
<dbReference type="CDD" id="cd07129">
    <property type="entry name" value="ALDH_KGSADH"/>
    <property type="match status" value="1"/>
</dbReference>
<accession>A0A1H4GAT7</accession>
<dbReference type="Gene3D" id="3.40.309.10">
    <property type="entry name" value="Aldehyde Dehydrogenase, Chain A, domain 2"/>
    <property type="match status" value="1"/>
</dbReference>
<dbReference type="InterPro" id="IPR050740">
    <property type="entry name" value="Aldehyde_DH_Superfamily"/>
</dbReference>
<dbReference type="GO" id="GO:0016620">
    <property type="term" value="F:oxidoreductase activity, acting on the aldehyde or oxo group of donors, NAD or NADP as acceptor"/>
    <property type="evidence" value="ECO:0007669"/>
    <property type="project" value="InterPro"/>
</dbReference>
<dbReference type="RefSeq" id="WP_089765369.1">
    <property type="nucleotide sequence ID" value="NZ_BKAT01000056.1"/>
</dbReference>
<dbReference type="AlphaFoldDB" id="A0A1H4GAT7"/>
<organism evidence="3 4">
    <name type="scientific">Chitinophaga terrae</name>
    <name type="common">ex Kim and Jung 2007</name>
    <dbReference type="NCBI Taxonomy" id="408074"/>
    <lineage>
        <taxon>Bacteria</taxon>
        <taxon>Pseudomonadati</taxon>
        <taxon>Bacteroidota</taxon>
        <taxon>Chitinophagia</taxon>
        <taxon>Chitinophagales</taxon>
        <taxon>Chitinophagaceae</taxon>
        <taxon>Chitinophaga</taxon>
    </lineage>
</organism>
<keyword evidence="1" id="KW-0560">Oxidoreductase</keyword>
<protein>
    <submittedName>
        <fullName evidence="3">NADP-dependent aldehyde dehydrogenase</fullName>
    </submittedName>
</protein>
<evidence type="ECO:0000313" key="4">
    <source>
        <dbReference type="Proteomes" id="UP000199656"/>
    </source>
</evidence>
<proteinExistence type="predicted"/>
<dbReference type="InterPro" id="IPR044151">
    <property type="entry name" value="ALDH_KGSADH"/>
</dbReference>
<dbReference type="EMBL" id="FNRL01000034">
    <property type="protein sequence ID" value="SEB06120.1"/>
    <property type="molecule type" value="Genomic_DNA"/>
</dbReference>
<dbReference type="Pfam" id="PF00171">
    <property type="entry name" value="Aldedh"/>
    <property type="match status" value="1"/>
</dbReference>
<evidence type="ECO:0000256" key="1">
    <source>
        <dbReference type="ARBA" id="ARBA00023002"/>
    </source>
</evidence>
<dbReference type="InterPro" id="IPR015590">
    <property type="entry name" value="Aldehyde_DH_dom"/>
</dbReference>
<keyword evidence="4" id="KW-1185">Reference proteome</keyword>
<dbReference type="Proteomes" id="UP000199656">
    <property type="component" value="Unassembled WGS sequence"/>
</dbReference>
<dbReference type="SUPFAM" id="SSF53720">
    <property type="entry name" value="ALDH-like"/>
    <property type="match status" value="1"/>
</dbReference>
<reference evidence="4" key="1">
    <citation type="submission" date="2016-10" db="EMBL/GenBank/DDBJ databases">
        <authorList>
            <person name="Varghese N."/>
            <person name="Submissions S."/>
        </authorList>
    </citation>
    <scope>NUCLEOTIDE SEQUENCE [LARGE SCALE GENOMIC DNA]</scope>
    <source>
        <strain evidence="4">DSM 23920</strain>
    </source>
</reference>
<evidence type="ECO:0000259" key="2">
    <source>
        <dbReference type="Pfam" id="PF00171"/>
    </source>
</evidence>
<dbReference type="InterPro" id="IPR016162">
    <property type="entry name" value="Ald_DH_N"/>
</dbReference>
<dbReference type="Gene3D" id="3.40.605.10">
    <property type="entry name" value="Aldehyde Dehydrogenase, Chain A, domain 1"/>
    <property type="match status" value="1"/>
</dbReference>
<dbReference type="PANTHER" id="PTHR43353">
    <property type="entry name" value="SUCCINATE-SEMIALDEHYDE DEHYDROGENASE, MITOCHONDRIAL"/>
    <property type="match status" value="1"/>
</dbReference>
<dbReference type="OrthoDB" id="9770537at2"/>
<name>A0A1H4GAT7_9BACT</name>
<dbReference type="InterPro" id="IPR016161">
    <property type="entry name" value="Ald_DH/histidinol_DH"/>
</dbReference>
<dbReference type="PANTHER" id="PTHR43353:SF3">
    <property type="entry name" value="ALDEHYDE DEHYDROGENASE-RELATED"/>
    <property type="match status" value="1"/>
</dbReference>